<protein>
    <submittedName>
        <fullName evidence="1">Uncharacterized protein</fullName>
    </submittedName>
</protein>
<reference evidence="1 2" key="1">
    <citation type="journal article" date="2014" name="PLoS Genet.">
        <title>Analysis of the Phlebiopsis gigantea genome, transcriptome and secretome provides insight into its pioneer colonization strategies of wood.</title>
        <authorList>
            <person name="Hori C."/>
            <person name="Ishida T."/>
            <person name="Igarashi K."/>
            <person name="Samejima M."/>
            <person name="Suzuki H."/>
            <person name="Master E."/>
            <person name="Ferreira P."/>
            <person name="Ruiz-Duenas F.J."/>
            <person name="Held B."/>
            <person name="Canessa P."/>
            <person name="Larrondo L.F."/>
            <person name="Schmoll M."/>
            <person name="Druzhinina I.S."/>
            <person name="Kubicek C.P."/>
            <person name="Gaskell J.A."/>
            <person name="Kersten P."/>
            <person name="St John F."/>
            <person name="Glasner J."/>
            <person name="Sabat G."/>
            <person name="Splinter BonDurant S."/>
            <person name="Syed K."/>
            <person name="Yadav J."/>
            <person name="Mgbeahuruike A.C."/>
            <person name="Kovalchuk A."/>
            <person name="Asiegbu F.O."/>
            <person name="Lackner G."/>
            <person name="Hoffmeister D."/>
            <person name="Rencoret J."/>
            <person name="Gutierrez A."/>
            <person name="Sun H."/>
            <person name="Lindquist E."/>
            <person name="Barry K."/>
            <person name="Riley R."/>
            <person name="Grigoriev I.V."/>
            <person name="Henrissat B."/>
            <person name="Kues U."/>
            <person name="Berka R.M."/>
            <person name="Martinez A.T."/>
            <person name="Covert S.F."/>
            <person name="Blanchette R.A."/>
            <person name="Cullen D."/>
        </authorList>
    </citation>
    <scope>NUCLEOTIDE SEQUENCE [LARGE SCALE GENOMIC DNA]</scope>
    <source>
        <strain evidence="1 2">11061_1 CR5-6</strain>
    </source>
</reference>
<dbReference type="HOGENOM" id="CLU_1511130_0_0_1"/>
<gene>
    <name evidence="1" type="ORF">PHLGIDRAFT_19622</name>
</gene>
<evidence type="ECO:0000313" key="1">
    <source>
        <dbReference type="EMBL" id="KIP05735.1"/>
    </source>
</evidence>
<dbReference type="OrthoDB" id="2798053at2759"/>
<evidence type="ECO:0000313" key="2">
    <source>
        <dbReference type="Proteomes" id="UP000053257"/>
    </source>
</evidence>
<name>A0A0C3S8Y1_PHLG1</name>
<sequence length="178" mass="20200">MYSGCVREAAGAMVDVYRFDNVLEKLDQERLSLFWLQFVAQCGEYAEAFQEAMIERTDRKTAEKIFAVLNLLDPFADDEIKLKVAPLQKVYAEKAYTMTQNLPSHLIDRFVEICIELCRRKTAIAQALADGSFVTLLTAIQDGVYVYSEEQDLQPPEVRAIVRQQMCKAAFAVLADCL</sequence>
<accession>A0A0C3S8Y1</accession>
<organism evidence="1 2">
    <name type="scientific">Phlebiopsis gigantea (strain 11061_1 CR5-6)</name>
    <name type="common">White-rot fungus</name>
    <name type="synonym">Peniophora gigantea</name>
    <dbReference type="NCBI Taxonomy" id="745531"/>
    <lineage>
        <taxon>Eukaryota</taxon>
        <taxon>Fungi</taxon>
        <taxon>Dikarya</taxon>
        <taxon>Basidiomycota</taxon>
        <taxon>Agaricomycotina</taxon>
        <taxon>Agaricomycetes</taxon>
        <taxon>Polyporales</taxon>
        <taxon>Phanerochaetaceae</taxon>
        <taxon>Phlebiopsis</taxon>
    </lineage>
</organism>
<dbReference type="Proteomes" id="UP000053257">
    <property type="component" value="Unassembled WGS sequence"/>
</dbReference>
<keyword evidence="2" id="KW-1185">Reference proteome</keyword>
<dbReference type="AlphaFoldDB" id="A0A0C3S8Y1"/>
<proteinExistence type="predicted"/>
<dbReference type="EMBL" id="KN840535">
    <property type="protein sequence ID" value="KIP05735.1"/>
    <property type="molecule type" value="Genomic_DNA"/>
</dbReference>